<comment type="similarity">
    <text evidence="2">Belongs to the SLC35F solute transporter family.</text>
</comment>
<feature type="transmembrane region" description="Helical" evidence="9">
    <location>
        <begin position="124"/>
        <end position="143"/>
    </location>
</feature>
<dbReference type="Pfam" id="PF06027">
    <property type="entry name" value="SLC35F"/>
    <property type="match status" value="1"/>
</dbReference>
<feature type="transmembrane region" description="Helical" evidence="9">
    <location>
        <begin position="98"/>
        <end position="118"/>
    </location>
</feature>
<dbReference type="EMBL" id="JASPKZ010000802">
    <property type="protein sequence ID" value="KAJ9599535.1"/>
    <property type="molecule type" value="Genomic_DNA"/>
</dbReference>
<keyword evidence="5 9" id="KW-1133">Transmembrane helix</keyword>
<evidence type="ECO:0000256" key="1">
    <source>
        <dbReference type="ARBA" id="ARBA00004141"/>
    </source>
</evidence>
<feature type="transmembrane region" description="Helical" evidence="9">
    <location>
        <begin position="278"/>
        <end position="298"/>
    </location>
</feature>
<dbReference type="GO" id="GO:0016020">
    <property type="term" value="C:membrane"/>
    <property type="evidence" value="ECO:0007669"/>
    <property type="project" value="UniProtKB-SubCell"/>
</dbReference>
<proteinExistence type="inferred from homology"/>
<dbReference type="InterPro" id="IPR009262">
    <property type="entry name" value="SLC35_F1/F2/F6"/>
</dbReference>
<evidence type="ECO:0000256" key="4">
    <source>
        <dbReference type="ARBA" id="ARBA00022692"/>
    </source>
</evidence>
<dbReference type="Proteomes" id="UP001233999">
    <property type="component" value="Unassembled WGS sequence"/>
</dbReference>
<reference evidence="10" key="2">
    <citation type="submission" date="2023-05" db="EMBL/GenBank/DDBJ databases">
        <authorList>
            <person name="Fouks B."/>
        </authorList>
    </citation>
    <scope>NUCLEOTIDE SEQUENCE</scope>
    <source>
        <strain evidence="10">Stay&amp;Tobe</strain>
        <tissue evidence="10">Testes</tissue>
    </source>
</reference>
<evidence type="ECO:0000256" key="9">
    <source>
        <dbReference type="SAM" id="Phobius"/>
    </source>
</evidence>
<feature type="transmembrane region" description="Helical" evidence="9">
    <location>
        <begin position="209"/>
        <end position="229"/>
    </location>
</feature>
<dbReference type="AlphaFoldDB" id="A0AAD8AIV3"/>
<evidence type="ECO:0000313" key="10">
    <source>
        <dbReference type="EMBL" id="KAJ9599535.1"/>
    </source>
</evidence>
<reference evidence="10" key="1">
    <citation type="journal article" date="2023" name="IScience">
        <title>Live-bearing cockroach genome reveals convergent evolutionary mechanisms linked to viviparity in insects and beyond.</title>
        <authorList>
            <person name="Fouks B."/>
            <person name="Harrison M.C."/>
            <person name="Mikhailova A.A."/>
            <person name="Marchal E."/>
            <person name="English S."/>
            <person name="Carruthers M."/>
            <person name="Jennings E.C."/>
            <person name="Chiamaka E.L."/>
            <person name="Frigard R.A."/>
            <person name="Pippel M."/>
            <person name="Attardo G.M."/>
            <person name="Benoit J.B."/>
            <person name="Bornberg-Bauer E."/>
            <person name="Tobe S.S."/>
        </authorList>
    </citation>
    <scope>NUCLEOTIDE SEQUENCE</scope>
    <source>
        <strain evidence="10">Stay&amp;Tobe</strain>
    </source>
</reference>
<gene>
    <name evidence="10" type="ORF">L9F63_010007</name>
</gene>
<feature type="transmembrane region" description="Helical" evidence="9">
    <location>
        <begin position="26"/>
        <end position="50"/>
    </location>
</feature>
<evidence type="ECO:0008006" key="12">
    <source>
        <dbReference type="Google" id="ProtNLM"/>
    </source>
</evidence>
<dbReference type="InterPro" id="IPR052221">
    <property type="entry name" value="SLC35F_Transporter"/>
</dbReference>
<keyword evidence="11" id="KW-1185">Reference proteome</keyword>
<comment type="subcellular location">
    <subcellularLocation>
        <location evidence="1">Membrane</location>
        <topology evidence="1">Multi-pass membrane protein</topology>
    </subcellularLocation>
</comment>
<feature type="transmembrane region" description="Helical" evidence="9">
    <location>
        <begin position="304"/>
        <end position="322"/>
    </location>
</feature>
<feature type="transmembrane region" description="Helical" evidence="9">
    <location>
        <begin position="183"/>
        <end position="202"/>
    </location>
</feature>
<name>A0AAD8AIV3_DIPPU</name>
<evidence type="ECO:0000256" key="7">
    <source>
        <dbReference type="ARBA" id="ARBA00037727"/>
    </source>
</evidence>
<keyword evidence="6 9" id="KW-0472">Membrane</keyword>
<organism evidence="10 11">
    <name type="scientific">Diploptera punctata</name>
    <name type="common">Pacific beetle cockroach</name>
    <dbReference type="NCBI Taxonomy" id="6984"/>
    <lineage>
        <taxon>Eukaryota</taxon>
        <taxon>Metazoa</taxon>
        <taxon>Ecdysozoa</taxon>
        <taxon>Arthropoda</taxon>
        <taxon>Hexapoda</taxon>
        <taxon>Insecta</taxon>
        <taxon>Pterygota</taxon>
        <taxon>Neoptera</taxon>
        <taxon>Polyneoptera</taxon>
        <taxon>Dictyoptera</taxon>
        <taxon>Blattodea</taxon>
        <taxon>Blaberoidea</taxon>
        <taxon>Blaberidae</taxon>
        <taxon>Diplopterinae</taxon>
        <taxon>Diploptera</taxon>
    </lineage>
</organism>
<sequence length="381" mass="42636">MAERAVEEGLFERADRYLSELGRWSIWRALMFGQLMSLLLCAMSVCNYYLSTCHQIALPTGQSTLRYVLQCLTFTTWLSCRSGDRGIINVLRCRGWRYMLLALIDVEANFLLILAHQFTTLTSIQLLDCVSIPAALALSCILLKVRYKIVHIIGVSVCLMGVGCLVWADVEDGRSLSGGKNQLLGDMLCLSGAIMFALVTVIQELVVKTLDWVEYLGMMGLLGSIYSILQTAALERHTVLSVPWSNWQVVALLIGFVLAQYTFQVLAPFMLRETGATALQLSLLTADFYWLMLNVALLQYKFHALYFLSFTLAATGVMIYAVKRTPISSQSQQSAPYSVFCVSFPSFEESRKEETTPLHTEMSEGSPDSQAFRMNGDALFY</sequence>
<comment type="function">
    <text evidence="7">Putative solute transporter.</text>
</comment>
<feature type="region of interest" description="Disordered" evidence="8">
    <location>
        <begin position="352"/>
        <end position="371"/>
    </location>
</feature>
<keyword evidence="4 9" id="KW-0812">Transmembrane</keyword>
<keyword evidence="3" id="KW-0813">Transport</keyword>
<evidence type="ECO:0000256" key="3">
    <source>
        <dbReference type="ARBA" id="ARBA00022448"/>
    </source>
</evidence>
<evidence type="ECO:0000256" key="6">
    <source>
        <dbReference type="ARBA" id="ARBA00023136"/>
    </source>
</evidence>
<evidence type="ECO:0000256" key="8">
    <source>
        <dbReference type="SAM" id="MobiDB-lite"/>
    </source>
</evidence>
<accession>A0AAD8AIV3</accession>
<feature type="transmembrane region" description="Helical" evidence="9">
    <location>
        <begin position="249"/>
        <end position="271"/>
    </location>
</feature>
<protein>
    <recommendedName>
        <fullName evidence="12">Solute carrier family 35 member F1</fullName>
    </recommendedName>
</protein>
<dbReference type="GO" id="GO:0022857">
    <property type="term" value="F:transmembrane transporter activity"/>
    <property type="evidence" value="ECO:0007669"/>
    <property type="project" value="InterPro"/>
</dbReference>
<dbReference type="PANTHER" id="PTHR14233:SF4">
    <property type="entry name" value="SOLUTE CARRIER FAMILY 35 MEMBER F2"/>
    <property type="match status" value="1"/>
</dbReference>
<feature type="transmembrane region" description="Helical" evidence="9">
    <location>
        <begin position="150"/>
        <end position="168"/>
    </location>
</feature>
<evidence type="ECO:0000313" key="11">
    <source>
        <dbReference type="Proteomes" id="UP001233999"/>
    </source>
</evidence>
<dbReference type="PANTHER" id="PTHR14233">
    <property type="entry name" value="DUF914-RELATED"/>
    <property type="match status" value="1"/>
</dbReference>
<comment type="caution">
    <text evidence="10">The sequence shown here is derived from an EMBL/GenBank/DDBJ whole genome shotgun (WGS) entry which is preliminary data.</text>
</comment>
<evidence type="ECO:0000256" key="5">
    <source>
        <dbReference type="ARBA" id="ARBA00022989"/>
    </source>
</evidence>
<evidence type="ECO:0000256" key="2">
    <source>
        <dbReference type="ARBA" id="ARBA00007863"/>
    </source>
</evidence>